<comment type="caution">
    <text evidence="1">The sequence shown here is derived from an EMBL/GenBank/DDBJ whole genome shotgun (WGS) entry which is preliminary data.</text>
</comment>
<keyword evidence="2" id="KW-1185">Reference proteome</keyword>
<protein>
    <submittedName>
        <fullName evidence="1">Uncharacterized protein</fullName>
    </submittedName>
</protein>
<organism evidence="1 2">
    <name type="scientific">Chitinophaga hostae</name>
    <dbReference type="NCBI Taxonomy" id="2831022"/>
    <lineage>
        <taxon>Bacteria</taxon>
        <taxon>Pseudomonadati</taxon>
        <taxon>Bacteroidota</taxon>
        <taxon>Chitinophagia</taxon>
        <taxon>Chitinophagales</taxon>
        <taxon>Chitinophagaceae</taxon>
        <taxon>Chitinophaga</taxon>
    </lineage>
</organism>
<dbReference type="RefSeq" id="WP_211972938.1">
    <property type="nucleotide sequence ID" value="NZ_CBFHAM010000019.1"/>
</dbReference>
<name>A0ABS5IXY5_9BACT</name>
<dbReference type="EMBL" id="JAGTXB010000004">
    <property type="protein sequence ID" value="MBS0027826.1"/>
    <property type="molecule type" value="Genomic_DNA"/>
</dbReference>
<dbReference type="Proteomes" id="UP000676386">
    <property type="component" value="Unassembled WGS sequence"/>
</dbReference>
<proteinExistence type="predicted"/>
<accession>A0ABS5IXY5</accession>
<evidence type="ECO:0000313" key="2">
    <source>
        <dbReference type="Proteomes" id="UP000676386"/>
    </source>
</evidence>
<evidence type="ECO:0000313" key="1">
    <source>
        <dbReference type="EMBL" id="MBS0027826.1"/>
    </source>
</evidence>
<reference evidence="1 2" key="1">
    <citation type="submission" date="2021-04" db="EMBL/GenBank/DDBJ databases">
        <title>Chitinophaga sp. nov., isolated from the rhizosphere soil.</title>
        <authorList>
            <person name="He S."/>
        </authorList>
    </citation>
    <scope>NUCLEOTIDE SEQUENCE [LARGE SCALE GENOMIC DNA]</scope>
    <source>
        <strain evidence="1 2">2R12</strain>
    </source>
</reference>
<sequence length="91" mass="11002">MAFRDISEDFPFHSKDKAVWYYLIDWENRTQTDFYNVSGKKDLLKKLKDILDNQNEKKHELMGVWNGAYSTDIFRIPLAEGYFELNKHFNY</sequence>
<gene>
    <name evidence="1" type="ORF">KE626_10945</name>
</gene>